<feature type="transmembrane region" description="Helical" evidence="5">
    <location>
        <begin position="290"/>
        <end position="311"/>
    </location>
</feature>
<feature type="transmembrane region" description="Helical" evidence="5">
    <location>
        <begin position="393"/>
        <end position="412"/>
    </location>
</feature>
<dbReference type="PROSITE" id="PS50850">
    <property type="entry name" value="MFS"/>
    <property type="match status" value="1"/>
</dbReference>
<evidence type="ECO:0000313" key="7">
    <source>
        <dbReference type="EMBL" id="TRY67596.1"/>
    </source>
</evidence>
<feature type="transmembrane region" description="Helical" evidence="5">
    <location>
        <begin position="224"/>
        <end position="248"/>
    </location>
</feature>
<sequence>IFGALSACLTMAVAGTCYSKSSVVLPQLRSEHFLGCVLGGFTSDFFGRRISLIIDNITFIISLFLIALAPNFSVMLVGRFLEGVSAASCLVSIPIFVNEISQPEVKGFTSSLNMICYTTGFAFMSILGAMFPWRWAVGIVLIIPLTALVGLGISHETPVWLLRKGREDAALRSMTFYRGNEEVIKWEMERTKRSIADVNIDRDESSLLKMAKRLLRRPDFMKPFLIVLGLVTIMIDCSGLPAFAFYLVPILQESNLPIDPYWCAASLTCYRAFIAIATSGIVARCHRRPVFFASGCAIIFSSGSFSLYYLLDTHHLLDNFPWIKWWPVLSIFVMYTGFSCGYASVIYNYQGELMPLDTRSFGSGLIGLVDNLFLFVLAKSIPSLTIMIGLEGLFSIFFIVTSISMILSYFYLPETFGLNSEEIGDLFKKRTVTENP</sequence>
<dbReference type="Pfam" id="PF00083">
    <property type="entry name" value="Sugar_tr"/>
    <property type="match status" value="1"/>
</dbReference>
<keyword evidence="2 5" id="KW-0812">Transmembrane</keyword>
<feature type="transmembrane region" description="Helical" evidence="5">
    <location>
        <begin position="135"/>
        <end position="154"/>
    </location>
</feature>
<reference evidence="7 8" key="1">
    <citation type="journal article" date="2018" name="Nat. Ecol. Evol.">
        <title>Genomic signatures of mitonuclear coevolution across populations of Tigriopus californicus.</title>
        <authorList>
            <person name="Barreto F.S."/>
            <person name="Watson E.T."/>
            <person name="Lima T.G."/>
            <person name="Willett C.S."/>
            <person name="Edmands S."/>
            <person name="Li W."/>
            <person name="Burton R.S."/>
        </authorList>
    </citation>
    <scope>NUCLEOTIDE SEQUENCE [LARGE SCALE GENOMIC DNA]</scope>
    <source>
        <strain evidence="7 8">San Diego</strain>
    </source>
</reference>
<evidence type="ECO:0000313" key="8">
    <source>
        <dbReference type="Proteomes" id="UP000318571"/>
    </source>
</evidence>
<dbReference type="Gene3D" id="1.20.1250.20">
    <property type="entry name" value="MFS general substrate transporter like domains"/>
    <property type="match status" value="1"/>
</dbReference>
<evidence type="ECO:0000256" key="2">
    <source>
        <dbReference type="ARBA" id="ARBA00022692"/>
    </source>
</evidence>
<feature type="domain" description="Major facilitator superfamily (MFS) profile" evidence="6">
    <location>
        <begin position="1"/>
        <end position="416"/>
    </location>
</feature>
<feature type="transmembrane region" description="Helical" evidence="5">
    <location>
        <begin position="323"/>
        <end position="349"/>
    </location>
</feature>
<keyword evidence="3 5" id="KW-1133">Transmembrane helix</keyword>
<keyword evidence="8" id="KW-1185">Reference proteome</keyword>
<feature type="transmembrane region" description="Helical" evidence="5">
    <location>
        <begin position="59"/>
        <end position="77"/>
    </location>
</feature>
<dbReference type="PANTHER" id="PTHR48021">
    <property type="match status" value="1"/>
</dbReference>
<feature type="transmembrane region" description="Helical" evidence="5">
    <location>
        <begin position="361"/>
        <end position="381"/>
    </location>
</feature>
<comment type="subcellular location">
    <subcellularLocation>
        <location evidence="1">Membrane</location>
        <topology evidence="1">Multi-pass membrane protein</topology>
    </subcellularLocation>
</comment>
<proteinExistence type="predicted"/>
<dbReference type="InterPro" id="IPR005828">
    <property type="entry name" value="MFS_sugar_transport-like"/>
</dbReference>
<dbReference type="SUPFAM" id="SSF103473">
    <property type="entry name" value="MFS general substrate transporter"/>
    <property type="match status" value="1"/>
</dbReference>
<dbReference type="EMBL" id="VCGU01000011">
    <property type="protein sequence ID" value="TRY67596.1"/>
    <property type="molecule type" value="Genomic_DNA"/>
</dbReference>
<evidence type="ECO:0000256" key="5">
    <source>
        <dbReference type="SAM" id="Phobius"/>
    </source>
</evidence>
<dbReference type="InterPro" id="IPR020846">
    <property type="entry name" value="MFS_dom"/>
</dbReference>
<accession>A0A553NQ87</accession>
<dbReference type="InterPro" id="IPR036259">
    <property type="entry name" value="MFS_trans_sf"/>
</dbReference>
<evidence type="ECO:0000256" key="4">
    <source>
        <dbReference type="ARBA" id="ARBA00023136"/>
    </source>
</evidence>
<dbReference type="STRING" id="6832.A0A553NQ87"/>
<evidence type="ECO:0000259" key="6">
    <source>
        <dbReference type="PROSITE" id="PS50850"/>
    </source>
</evidence>
<evidence type="ECO:0000256" key="3">
    <source>
        <dbReference type="ARBA" id="ARBA00022989"/>
    </source>
</evidence>
<dbReference type="Proteomes" id="UP000318571">
    <property type="component" value="Chromosome 4"/>
</dbReference>
<dbReference type="AlphaFoldDB" id="A0A553NQ87"/>
<evidence type="ECO:0000256" key="1">
    <source>
        <dbReference type="ARBA" id="ARBA00004141"/>
    </source>
</evidence>
<dbReference type="OMA" id="RIRHRNT"/>
<dbReference type="PANTHER" id="PTHR48021:SF1">
    <property type="entry name" value="GH07001P-RELATED"/>
    <property type="match status" value="1"/>
</dbReference>
<organism evidence="7 8">
    <name type="scientific">Tigriopus californicus</name>
    <name type="common">Marine copepod</name>
    <dbReference type="NCBI Taxonomy" id="6832"/>
    <lineage>
        <taxon>Eukaryota</taxon>
        <taxon>Metazoa</taxon>
        <taxon>Ecdysozoa</taxon>
        <taxon>Arthropoda</taxon>
        <taxon>Crustacea</taxon>
        <taxon>Multicrustacea</taxon>
        <taxon>Hexanauplia</taxon>
        <taxon>Copepoda</taxon>
        <taxon>Harpacticoida</taxon>
        <taxon>Harpacticidae</taxon>
        <taxon>Tigriopus</taxon>
    </lineage>
</organism>
<comment type="caution">
    <text evidence="7">The sequence shown here is derived from an EMBL/GenBank/DDBJ whole genome shotgun (WGS) entry which is preliminary data.</text>
</comment>
<dbReference type="InterPro" id="IPR050549">
    <property type="entry name" value="MFS_Trehalose_Transporter"/>
</dbReference>
<dbReference type="GO" id="GO:0022857">
    <property type="term" value="F:transmembrane transporter activity"/>
    <property type="evidence" value="ECO:0007669"/>
    <property type="project" value="InterPro"/>
</dbReference>
<keyword evidence="4 5" id="KW-0472">Membrane</keyword>
<gene>
    <name evidence="7" type="ORF">TCAL_13686</name>
</gene>
<dbReference type="GO" id="GO:0016020">
    <property type="term" value="C:membrane"/>
    <property type="evidence" value="ECO:0007669"/>
    <property type="project" value="UniProtKB-SubCell"/>
</dbReference>
<name>A0A553NQ87_TIGCA</name>
<feature type="transmembrane region" description="Helical" evidence="5">
    <location>
        <begin position="260"/>
        <end position="283"/>
    </location>
</feature>
<feature type="non-terminal residue" evidence="7">
    <location>
        <position position="1"/>
    </location>
</feature>
<protein>
    <recommendedName>
        <fullName evidence="6">Major facilitator superfamily (MFS) profile domain-containing protein</fullName>
    </recommendedName>
</protein>